<dbReference type="Gene3D" id="1.20.910.10">
    <property type="entry name" value="Heme oxygenase-like"/>
    <property type="match status" value="1"/>
</dbReference>
<dbReference type="SMART" id="SM01236">
    <property type="entry name" value="Haem_oxygenase_2"/>
    <property type="match status" value="1"/>
</dbReference>
<proteinExistence type="predicted"/>
<dbReference type="AlphaFoldDB" id="A0A3G7TKG8"/>
<dbReference type="Proteomes" id="UP000268048">
    <property type="component" value="Chromosome"/>
</dbReference>
<name>A0A3G7TKG8_9PSED</name>
<gene>
    <name evidence="1" type="ORF">C4K04_1909</name>
</gene>
<reference evidence="1 2" key="1">
    <citation type="submission" date="2018-03" db="EMBL/GenBank/DDBJ databases">
        <title>Diversity of phytobeneficial traits revealed by whole-genome analysis of worldwide-isolated phenazine-producing Pseudomonas spp.</title>
        <authorList>
            <person name="Biessy A."/>
            <person name="Novinscak A."/>
            <person name="Blom J."/>
            <person name="Leger G."/>
            <person name="Thomashow L.S."/>
            <person name="Cazorla F.M."/>
            <person name="Josic D."/>
            <person name="Filion M."/>
        </authorList>
    </citation>
    <scope>NUCLEOTIDE SEQUENCE [LARGE SCALE GENOMIC DNA]</scope>
    <source>
        <strain evidence="1 2">B25</strain>
    </source>
</reference>
<evidence type="ECO:0000313" key="2">
    <source>
        <dbReference type="Proteomes" id="UP000268048"/>
    </source>
</evidence>
<evidence type="ECO:0000313" key="1">
    <source>
        <dbReference type="EMBL" id="AZE47597.1"/>
    </source>
</evidence>
<sequence length="742" mass="82311">MDCLGLQPGREVNSMWRQFYRSVSNPESFLGDVSIRRLMGLAAPAEAGAGGLAGLRVQIEHWRDEQARAYRELASQAAELGNQREFAEALLVHSAPLASVLGCWLQGMSAPGVFEDSAQLKLMELLAHDVGVGRPLASRADHFKSLLVQSGLTAYAVSPFELSTLPDLPDELFELPALLQAVSRRSDAFGDTLCGIDYAWRALGLSPWWSVLDAQQLDVRRLDLNQLDESAGDSSALEISQWVCEQVASQGSLRRLQLEAGARWLFAALKTFNERLLAHCRAAVSPERLMGKMIQRMARAGAVYHQDYKMEGRSLAQWLREAQVDPVPLLEMLSRSRLIVPGNAEKSLLVNTLVAPNGRMFRIFSEADLSVIRKWIDGLSGPIQRAEDAQVPAPSPCNVVVPQVLGEGIQEQGQWPKSLREAYFVLQGRALAPRTQAFAQAYVTRWLEQSRRSLQSSERTLPEAWNVGVLREWLLDKHDRHGQEFEESDPAAMPSREEIVDSTLQLAPLTLIDGAWLQGFTDLTLASSHVGYALFQTYWDELGNGSYALNHPKIYRDGLRQMGLELAPTGAREFAEDERLSEASFRLPVYWLCLGKLPMTFMPEILGMNLAMELSGVGGSYRSARRFLRHYGFSTAFVDLHNTIDNVTTGHSAWAVDAIDAYMRQVAASKPAELAELAEHWQRVRVGYESLAPQPDRLTSWLQRLGIGSAGAVLPRSRTRGEDQALFHHEPIVPAAPVGVTA</sequence>
<protein>
    <recommendedName>
        <fullName evidence="3">Iron-containing redox enzyme family protein</fullName>
    </recommendedName>
</protein>
<dbReference type="EMBL" id="CP027753">
    <property type="protein sequence ID" value="AZE47597.1"/>
    <property type="molecule type" value="Genomic_DNA"/>
</dbReference>
<organism evidence="1 2">
    <name type="scientific">Pseudomonas chlororaphis</name>
    <dbReference type="NCBI Taxonomy" id="587753"/>
    <lineage>
        <taxon>Bacteria</taxon>
        <taxon>Pseudomonadati</taxon>
        <taxon>Pseudomonadota</taxon>
        <taxon>Gammaproteobacteria</taxon>
        <taxon>Pseudomonadales</taxon>
        <taxon>Pseudomonadaceae</taxon>
        <taxon>Pseudomonas</taxon>
    </lineage>
</organism>
<evidence type="ECO:0008006" key="3">
    <source>
        <dbReference type="Google" id="ProtNLM"/>
    </source>
</evidence>
<accession>A0A3G7TKG8</accession>
<dbReference type="InterPro" id="IPR016084">
    <property type="entry name" value="Haem_Oase-like_multi-hlx"/>
</dbReference>
<dbReference type="Pfam" id="PF14518">
    <property type="entry name" value="Haem_oxygenas_2"/>
    <property type="match status" value="1"/>
</dbReference>